<dbReference type="RefSeq" id="WP_209972089.1">
    <property type="nucleotide sequence ID" value="NZ_JAGGLB010000008.1"/>
</dbReference>
<dbReference type="EMBL" id="JAGGLB010000008">
    <property type="protein sequence ID" value="MBP1991334.1"/>
    <property type="molecule type" value="Genomic_DNA"/>
</dbReference>
<proteinExistence type="inferred from homology"/>
<dbReference type="Pfam" id="PF03963">
    <property type="entry name" value="FlgD"/>
    <property type="match status" value="1"/>
</dbReference>
<dbReference type="Proteomes" id="UP001519287">
    <property type="component" value="Unassembled WGS sequence"/>
</dbReference>
<evidence type="ECO:0000313" key="4">
    <source>
        <dbReference type="Proteomes" id="UP001519287"/>
    </source>
</evidence>
<evidence type="ECO:0000313" key="3">
    <source>
        <dbReference type="EMBL" id="MBP1991334.1"/>
    </source>
</evidence>
<name>A0ABS4IXP8_9BACL</name>
<sequence length="146" mass="15955">MADPIVGNVSDILNATKVVKQKKNGNDLGKDDFLKILITQMKYQDPSQPMQDKEFIAQMAQFTSVEQLSNMAGEMKLLRQSLGMASGLIGQSVTWLGKDELGYSVTKSGIVDSITFKDDKQWINVKGEAITLDQLTKIENAGGAAE</sequence>
<keyword evidence="2" id="KW-1005">Bacterial flagellum biogenesis</keyword>
<accession>A0ABS4IXP8</accession>
<evidence type="ECO:0000256" key="2">
    <source>
        <dbReference type="ARBA" id="ARBA00022795"/>
    </source>
</evidence>
<comment type="caution">
    <text evidence="3">The sequence shown here is derived from an EMBL/GenBank/DDBJ whole genome shotgun (WGS) entry which is preliminary data.</text>
</comment>
<dbReference type="InterPro" id="IPR005648">
    <property type="entry name" value="FlgD"/>
</dbReference>
<protein>
    <submittedName>
        <fullName evidence="3">Flagellar basal-body rod modification protein FlgD</fullName>
    </submittedName>
</protein>
<organism evidence="3 4">
    <name type="scientific">Paenibacillus eucommiae</name>
    <dbReference type="NCBI Taxonomy" id="1355755"/>
    <lineage>
        <taxon>Bacteria</taxon>
        <taxon>Bacillati</taxon>
        <taxon>Bacillota</taxon>
        <taxon>Bacilli</taxon>
        <taxon>Bacillales</taxon>
        <taxon>Paenibacillaceae</taxon>
        <taxon>Paenibacillus</taxon>
    </lineage>
</organism>
<keyword evidence="3" id="KW-0282">Flagellum</keyword>
<gene>
    <name evidence="3" type="ORF">J2Z66_002941</name>
</gene>
<keyword evidence="4" id="KW-1185">Reference proteome</keyword>
<reference evidence="3 4" key="1">
    <citation type="submission" date="2021-03" db="EMBL/GenBank/DDBJ databases">
        <title>Genomic Encyclopedia of Type Strains, Phase IV (KMG-IV): sequencing the most valuable type-strain genomes for metagenomic binning, comparative biology and taxonomic classification.</title>
        <authorList>
            <person name="Goeker M."/>
        </authorList>
    </citation>
    <scope>NUCLEOTIDE SEQUENCE [LARGE SCALE GENOMIC DNA]</scope>
    <source>
        <strain evidence="3 4">DSM 26048</strain>
    </source>
</reference>
<evidence type="ECO:0000256" key="1">
    <source>
        <dbReference type="ARBA" id="ARBA00010577"/>
    </source>
</evidence>
<comment type="similarity">
    <text evidence="1">Belongs to the FlgD family.</text>
</comment>
<keyword evidence="3" id="KW-0969">Cilium</keyword>
<keyword evidence="3" id="KW-0966">Cell projection</keyword>